<protein>
    <submittedName>
        <fullName evidence="2">Uncharacterized protein</fullName>
    </submittedName>
</protein>
<feature type="compositionally biased region" description="Low complexity" evidence="1">
    <location>
        <begin position="1"/>
        <end position="10"/>
    </location>
</feature>
<evidence type="ECO:0000313" key="2">
    <source>
        <dbReference type="EMBL" id="KLO18873.1"/>
    </source>
</evidence>
<feature type="compositionally biased region" description="Polar residues" evidence="1">
    <location>
        <begin position="228"/>
        <end position="238"/>
    </location>
</feature>
<feature type="region of interest" description="Disordered" evidence="1">
    <location>
        <begin position="140"/>
        <end position="453"/>
    </location>
</feature>
<feature type="compositionally biased region" description="Basic and acidic residues" evidence="1">
    <location>
        <begin position="307"/>
        <end position="318"/>
    </location>
</feature>
<feature type="compositionally biased region" description="Low complexity" evidence="1">
    <location>
        <begin position="19"/>
        <end position="34"/>
    </location>
</feature>
<feature type="compositionally biased region" description="Basic and acidic residues" evidence="1">
    <location>
        <begin position="239"/>
        <end position="254"/>
    </location>
</feature>
<dbReference type="STRING" id="27342.A0A0H2SAV3"/>
<evidence type="ECO:0000313" key="3">
    <source>
        <dbReference type="Proteomes" id="UP000053477"/>
    </source>
</evidence>
<evidence type="ECO:0000256" key="1">
    <source>
        <dbReference type="SAM" id="MobiDB-lite"/>
    </source>
</evidence>
<feature type="compositionally biased region" description="Polar residues" evidence="1">
    <location>
        <begin position="275"/>
        <end position="289"/>
    </location>
</feature>
<keyword evidence="3" id="KW-1185">Reference proteome</keyword>
<feature type="compositionally biased region" description="Polar residues" evidence="1">
    <location>
        <begin position="344"/>
        <end position="368"/>
    </location>
</feature>
<dbReference type="AlphaFoldDB" id="A0A0H2SAV3"/>
<organism evidence="2 3">
    <name type="scientific">Schizopora paradoxa</name>
    <dbReference type="NCBI Taxonomy" id="27342"/>
    <lineage>
        <taxon>Eukaryota</taxon>
        <taxon>Fungi</taxon>
        <taxon>Dikarya</taxon>
        <taxon>Basidiomycota</taxon>
        <taxon>Agaricomycotina</taxon>
        <taxon>Agaricomycetes</taxon>
        <taxon>Hymenochaetales</taxon>
        <taxon>Schizoporaceae</taxon>
        <taxon>Schizopora</taxon>
    </lineage>
</organism>
<sequence length="654" mass="71277">MSLYTPVFPHTQPPPPESPSSSGSTSNNLNGGRLSAASYSSRLSELHLALATLPAEICPSSRESSPTSRSRSQALQLEIEDAVSKGRYTGDLCKTRYSRRGIASMYTGLVAKGGATTEMGGVLDVLPDTEEEWFEWERKMAESRSGRTRRNQSEKTPSADVPSKTPLREKVMVWQAGVKGTKPEIAAESRQPQAAPPKRTRSETATLGFPVVKRATILKEGKGKRPSASFSQPLSGTDNSHRLENQAASERHTDQVATSTPEIPTKEIHHDQPVTAENRSSPRTVNLSQMPPPSFPTDLPSSTPRNTLKESRRERDDASLNIDPSLHEMEDGAPAQVNEEKSNAQRNPVQQVISTPPSPPASNYSTPIRRQPKDSRPFNMPVVASAPNERTGRPLTPQSVESEPLAHIQVHVPRTPDRSPLKKHRTDSHVNISRPDGPSTPKSVINGLSRKRTAPSYRTPENVVFVDLAASKRSLPRPKPPRQLAIQNFPATVKPVNMGEEDTELSDTSPAKSERSYFSSPGSGSSEPSPAMTRYGANLLDSSPLAQFSQSPTRFAPMAASTQISMQGRLGDLTSSPTNAISRTASKQSIPRGSSGVFAMPFNSQYDVNGNIDRVSHLLEKDVDFGAWIKDADDADEEQVKHMTCTQEDMDASF</sequence>
<gene>
    <name evidence="2" type="ORF">SCHPADRAFT_899438</name>
</gene>
<accession>A0A0H2SAV3</accession>
<feature type="compositionally biased region" description="Low complexity" evidence="1">
    <location>
        <begin position="516"/>
        <end position="530"/>
    </location>
</feature>
<dbReference type="OrthoDB" id="3218262at2759"/>
<feature type="region of interest" description="Disordered" evidence="1">
    <location>
        <begin position="496"/>
        <end position="535"/>
    </location>
</feature>
<dbReference type="Proteomes" id="UP000053477">
    <property type="component" value="Unassembled WGS sequence"/>
</dbReference>
<name>A0A0H2SAV3_9AGAM</name>
<proteinExistence type="predicted"/>
<dbReference type="InParanoid" id="A0A0H2SAV3"/>
<feature type="region of interest" description="Disordered" evidence="1">
    <location>
        <begin position="1"/>
        <end position="34"/>
    </location>
</feature>
<dbReference type="EMBL" id="KQ085891">
    <property type="protein sequence ID" value="KLO18873.1"/>
    <property type="molecule type" value="Genomic_DNA"/>
</dbReference>
<reference evidence="2 3" key="1">
    <citation type="submission" date="2015-04" db="EMBL/GenBank/DDBJ databases">
        <title>Complete genome sequence of Schizopora paradoxa KUC8140, a cosmopolitan wood degrader in East Asia.</title>
        <authorList>
            <consortium name="DOE Joint Genome Institute"/>
            <person name="Min B."/>
            <person name="Park H."/>
            <person name="Jang Y."/>
            <person name="Kim J.-J."/>
            <person name="Kim K.H."/>
            <person name="Pangilinan J."/>
            <person name="Lipzen A."/>
            <person name="Riley R."/>
            <person name="Grigoriev I.V."/>
            <person name="Spatafora J.W."/>
            <person name="Choi I.-G."/>
        </authorList>
    </citation>
    <scope>NUCLEOTIDE SEQUENCE [LARGE SCALE GENOMIC DNA]</scope>
    <source>
        <strain evidence="2 3">KUC8140</strain>
    </source>
</reference>